<organism evidence="1 2">
    <name type="scientific">Rhizobium laguerreae</name>
    <dbReference type="NCBI Taxonomy" id="1076926"/>
    <lineage>
        <taxon>Bacteria</taxon>
        <taxon>Pseudomonadati</taxon>
        <taxon>Pseudomonadota</taxon>
        <taxon>Alphaproteobacteria</taxon>
        <taxon>Hyphomicrobiales</taxon>
        <taxon>Rhizobiaceae</taxon>
        <taxon>Rhizobium/Agrobacterium group</taxon>
        <taxon>Rhizobium</taxon>
    </lineage>
</organism>
<dbReference type="EMBL" id="JABEQY010000001">
    <property type="protein sequence ID" value="NNH61976.1"/>
    <property type="molecule type" value="Genomic_DNA"/>
</dbReference>
<name>A0A7Y2R099_9HYPH</name>
<dbReference type="RefSeq" id="WP_017968407.1">
    <property type="nucleotide sequence ID" value="NZ_JABEQY010000001.1"/>
</dbReference>
<reference evidence="1 2" key="1">
    <citation type="submission" date="2020-04" db="EMBL/GenBank/DDBJ databases">
        <title>Rhizobium bacterial biofertilizers improve the content of phenolic compounds of Lactuca sativa L. under non-saline and saline-stress conditions.</title>
        <authorList>
            <person name="Ayuso-Calles M."/>
            <person name="Garcia-Estevez I."/>
            <person name="Jimenez-Gomez A."/>
            <person name="Flores-Felix J.D."/>
            <person name="Escribano-Bailon M."/>
            <person name="Rivas R."/>
        </authorList>
    </citation>
    <scope>NUCLEOTIDE SEQUENCE [LARGE SCALE GENOMIC DNA]</scope>
    <source>
        <strain evidence="1 2">GPTR02</strain>
    </source>
</reference>
<gene>
    <name evidence="1" type="ORF">HLI17_01510</name>
</gene>
<accession>A0A7Y2R099</accession>
<comment type="caution">
    <text evidence="1">The sequence shown here is derived from an EMBL/GenBank/DDBJ whole genome shotgun (WGS) entry which is preliminary data.</text>
</comment>
<protein>
    <submittedName>
        <fullName evidence="1">Uncharacterized protein</fullName>
    </submittedName>
</protein>
<dbReference type="Proteomes" id="UP000530654">
    <property type="component" value="Unassembled WGS sequence"/>
</dbReference>
<evidence type="ECO:0000313" key="1">
    <source>
        <dbReference type="EMBL" id="NNH61976.1"/>
    </source>
</evidence>
<sequence>MTDRLIRTLTSCFAELLFQIEKADEEMINSDFSVKLMEFVGAELQDLDKKSASDLLAIVKQIADAEKNKEKKEFLEIFSENFGLVV</sequence>
<dbReference type="AlphaFoldDB" id="A0A7Y2R099"/>
<evidence type="ECO:0000313" key="2">
    <source>
        <dbReference type="Proteomes" id="UP000530654"/>
    </source>
</evidence>
<proteinExistence type="predicted"/>